<evidence type="ECO:0000259" key="1">
    <source>
        <dbReference type="PROSITE" id="PS51186"/>
    </source>
</evidence>
<feature type="domain" description="N-acetyltransferase" evidence="1">
    <location>
        <begin position="3"/>
        <end position="155"/>
    </location>
</feature>
<dbReference type="Pfam" id="PF00583">
    <property type="entry name" value="Acetyltransf_1"/>
    <property type="match status" value="1"/>
</dbReference>
<dbReference type="EMBL" id="JAAAMU010000016">
    <property type="protein sequence ID" value="NBC72140.1"/>
    <property type="molecule type" value="Genomic_DNA"/>
</dbReference>
<dbReference type="CDD" id="cd04301">
    <property type="entry name" value="NAT_SF"/>
    <property type="match status" value="1"/>
</dbReference>
<dbReference type="InterPro" id="IPR000182">
    <property type="entry name" value="GNAT_dom"/>
</dbReference>
<organism evidence="2 3">
    <name type="scientific">Paenibacillus sacheonensis</name>
    <dbReference type="NCBI Taxonomy" id="742054"/>
    <lineage>
        <taxon>Bacteria</taxon>
        <taxon>Bacillati</taxon>
        <taxon>Bacillota</taxon>
        <taxon>Bacilli</taxon>
        <taxon>Bacillales</taxon>
        <taxon>Paenibacillaceae</taxon>
        <taxon>Paenibacillus</taxon>
    </lineage>
</organism>
<sequence length="171" mass="19507">MDITLEPLGGEALKTLWKSAFEAHRLHRPESYYDECLAENAAGTRITLLALADGQVVGCAHLKYTSSYPYFKDKHIPEISDMNVFPEYRKRGTANKLMDEFERIVGLDHNRIGIGVGLYKDYGAAQRIYCQRGYVPDGNGVMYRDIEVVPGQTVRMDDELVLYFVKELDYD</sequence>
<reference evidence="2 3" key="1">
    <citation type="submission" date="2020-01" db="EMBL/GenBank/DDBJ databases">
        <title>Paenibacillus soybeanensis sp. nov. isolated from the nodules of soybean (Glycine max(L.) Merr).</title>
        <authorList>
            <person name="Wang H."/>
        </authorList>
    </citation>
    <scope>NUCLEOTIDE SEQUENCE [LARGE SCALE GENOMIC DNA]</scope>
    <source>
        <strain evidence="2 3">DSM 23054</strain>
    </source>
</reference>
<comment type="caution">
    <text evidence="2">The sequence shown here is derived from an EMBL/GenBank/DDBJ whole genome shotgun (WGS) entry which is preliminary data.</text>
</comment>
<dbReference type="Proteomes" id="UP000558113">
    <property type="component" value="Unassembled WGS sequence"/>
</dbReference>
<proteinExistence type="predicted"/>
<accession>A0A7X4YT84</accession>
<evidence type="ECO:0000313" key="3">
    <source>
        <dbReference type="Proteomes" id="UP000558113"/>
    </source>
</evidence>
<dbReference type="SUPFAM" id="SSF55729">
    <property type="entry name" value="Acyl-CoA N-acyltransferases (Nat)"/>
    <property type="match status" value="1"/>
</dbReference>
<protein>
    <submittedName>
        <fullName evidence="2">GNAT family N-acetyltransferase</fullName>
    </submittedName>
</protein>
<dbReference type="AlphaFoldDB" id="A0A7X4YT84"/>
<keyword evidence="2" id="KW-0808">Transferase</keyword>
<name>A0A7X4YT84_9BACL</name>
<gene>
    <name evidence="2" type="ORF">GT003_24345</name>
</gene>
<dbReference type="GO" id="GO:0016747">
    <property type="term" value="F:acyltransferase activity, transferring groups other than amino-acyl groups"/>
    <property type="evidence" value="ECO:0007669"/>
    <property type="project" value="InterPro"/>
</dbReference>
<dbReference type="PROSITE" id="PS51186">
    <property type="entry name" value="GNAT"/>
    <property type="match status" value="1"/>
</dbReference>
<dbReference type="InterPro" id="IPR016181">
    <property type="entry name" value="Acyl_CoA_acyltransferase"/>
</dbReference>
<dbReference type="OrthoDB" id="9803772at2"/>
<dbReference type="RefSeq" id="WP_161702810.1">
    <property type="nucleotide sequence ID" value="NZ_JAAAMU010000016.1"/>
</dbReference>
<dbReference type="Gene3D" id="3.40.630.30">
    <property type="match status" value="1"/>
</dbReference>
<keyword evidence="3" id="KW-1185">Reference proteome</keyword>
<evidence type="ECO:0000313" key="2">
    <source>
        <dbReference type="EMBL" id="NBC72140.1"/>
    </source>
</evidence>